<comment type="caution">
    <text evidence="2">The sequence shown here is derived from an EMBL/GenBank/DDBJ whole genome shotgun (WGS) entry which is preliminary data.</text>
</comment>
<accession>A0A242A9N2</accession>
<evidence type="ECO:0000313" key="2">
    <source>
        <dbReference type="EMBL" id="OTN77757.1"/>
    </source>
</evidence>
<sequence length="120" mass="13746">MGNGRSIQYKGGVLLTALLLIQLLSLMLITVLESSRATTDFYHKTIQRYEAAIMSELFWSGYEADRDPEQGSRQFNTGRLTYEKKGEQVVIHCQIGARSFTFYYTLPLEIHKIDTDSETE</sequence>
<evidence type="ECO:0000313" key="3">
    <source>
        <dbReference type="Proteomes" id="UP000195043"/>
    </source>
</evidence>
<gene>
    <name evidence="2" type="ORF">A5886_002858</name>
</gene>
<keyword evidence="3" id="KW-1185">Reference proteome</keyword>
<evidence type="ECO:0000256" key="1">
    <source>
        <dbReference type="SAM" id="Phobius"/>
    </source>
</evidence>
<dbReference type="Proteomes" id="UP000195043">
    <property type="component" value="Unassembled WGS sequence"/>
</dbReference>
<dbReference type="AlphaFoldDB" id="A0A242A9N2"/>
<dbReference type="EMBL" id="NGKU01000001">
    <property type="protein sequence ID" value="OTN77757.1"/>
    <property type="molecule type" value="Genomic_DNA"/>
</dbReference>
<dbReference type="RefSeq" id="WP_256926233.1">
    <property type="nucleotide sequence ID" value="NZ_NGKU01000001.1"/>
</dbReference>
<evidence type="ECO:0008006" key="4">
    <source>
        <dbReference type="Google" id="ProtNLM"/>
    </source>
</evidence>
<dbReference type="NCBIfam" id="NF041014">
    <property type="entry name" value="pilin_ComGG_2"/>
    <property type="match status" value="1"/>
</dbReference>
<proteinExistence type="predicted"/>
<keyword evidence="1" id="KW-0472">Membrane</keyword>
<name>A0A242A9N2_9ENTE</name>
<organism evidence="2 3">
    <name type="scientific">Candidatus Enterococcus testudinis</name>
    <dbReference type="NCBI Taxonomy" id="1834191"/>
    <lineage>
        <taxon>Bacteria</taxon>
        <taxon>Bacillati</taxon>
        <taxon>Bacillota</taxon>
        <taxon>Bacilli</taxon>
        <taxon>Lactobacillales</taxon>
        <taxon>Enterococcaceae</taxon>
        <taxon>Enterococcus</taxon>
    </lineage>
</organism>
<feature type="transmembrane region" description="Helical" evidence="1">
    <location>
        <begin position="12"/>
        <end position="32"/>
    </location>
</feature>
<keyword evidence="1" id="KW-0812">Transmembrane</keyword>
<dbReference type="InterPro" id="IPR047665">
    <property type="entry name" value="ComGG_streptococcus-type"/>
</dbReference>
<reference evidence="2 3" key="1">
    <citation type="submission" date="2017-05" db="EMBL/GenBank/DDBJ databases">
        <title>The Genome Sequence of Enterococcus sp. 8G7_MSG3316.</title>
        <authorList>
            <consortium name="The Broad Institute Genomics Platform"/>
            <consortium name="The Broad Institute Genomic Center for Infectious Diseases"/>
            <person name="Earl A."/>
            <person name="Manson A."/>
            <person name="Schwartman J."/>
            <person name="Gilmore M."/>
            <person name="Abouelleil A."/>
            <person name="Cao P."/>
            <person name="Chapman S."/>
            <person name="Cusick C."/>
            <person name="Shea T."/>
            <person name="Young S."/>
            <person name="Neafsey D."/>
            <person name="Nusbaum C."/>
            <person name="Birren B."/>
        </authorList>
    </citation>
    <scope>NUCLEOTIDE SEQUENCE [LARGE SCALE GENOMIC DNA]</scope>
    <source>
        <strain evidence="2 3">8G7_MSG3316</strain>
    </source>
</reference>
<protein>
    <recommendedName>
        <fullName evidence="4">Competence protein ComGG</fullName>
    </recommendedName>
</protein>
<dbReference type="STRING" id="1834191.A5886_002858"/>
<keyword evidence="1" id="KW-1133">Transmembrane helix</keyword>